<sequence length="116" mass="12899">MDECLYFHLRHHRALKAILFGCNNLSPGVSISSHSQSVNLSSTYQVFRIYGFINTDKLVNIGYGIMPESKSDRPKARDKAGSVQNLEYSERGIAQNKRASPLGIEEANDSMTMNGC</sequence>
<evidence type="ECO:0000313" key="1">
    <source>
        <dbReference type="EMBL" id="PON32451.1"/>
    </source>
</evidence>
<comment type="caution">
    <text evidence="1">The sequence shown here is derived from an EMBL/GenBank/DDBJ whole genome shotgun (WGS) entry which is preliminary data.</text>
</comment>
<proteinExistence type="predicted"/>
<gene>
    <name evidence="1" type="ORF">PanWU01x14_361200</name>
</gene>
<reference evidence="2" key="1">
    <citation type="submission" date="2016-06" db="EMBL/GenBank/DDBJ databases">
        <title>Parallel loss of symbiosis genes in relatives of nitrogen-fixing non-legume Parasponia.</title>
        <authorList>
            <person name="Van Velzen R."/>
            <person name="Holmer R."/>
            <person name="Bu F."/>
            <person name="Rutten L."/>
            <person name="Van Zeijl A."/>
            <person name="Liu W."/>
            <person name="Santuari L."/>
            <person name="Cao Q."/>
            <person name="Sharma T."/>
            <person name="Shen D."/>
            <person name="Roswanjaya Y."/>
            <person name="Wardhani T."/>
            <person name="Kalhor M.S."/>
            <person name="Jansen J."/>
            <person name="Van den Hoogen J."/>
            <person name="Gungor B."/>
            <person name="Hartog M."/>
            <person name="Hontelez J."/>
            <person name="Verver J."/>
            <person name="Yang W.-C."/>
            <person name="Schijlen E."/>
            <person name="Repin R."/>
            <person name="Schilthuizen M."/>
            <person name="Schranz E."/>
            <person name="Heidstra R."/>
            <person name="Miyata K."/>
            <person name="Fedorova E."/>
            <person name="Kohlen W."/>
            <person name="Bisseling T."/>
            <person name="Smit S."/>
            <person name="Geurts R."/>
        </authorList>
    </citation>
    <scope>NUCLEOTIDE SEQUENCE [LARGE SCALE GENOMIC DNA]</scope>
    <source>
        <strain evidence="2">cv. WU1-14</strain>
    </source>
</reference>
<name>A0A2P5A7D8_PARAD</name>
<organism evidence="1 2">
    <name type="scientific">Parasponia andersonii</name>
    <name type="common">Sponia andersonii</name>
    <dbReference type="NCBI Taxonomy" id="3476"/>
    <lineage>
        <taxon>Eukaryota</taxon>
        <taxon>Viridiplantae</taxon>
        <taxon>Streptophyta</taxon>
        <taxon>Embryophyta</taxon>
        <taxon>Tracheophyta</taxon>
        <taxon>Spermatophyta</taxon>
        <taxon>Magnoliopsida</taxon>
        <taxon>eudicotyledons</taxon>
        <taxon>Gunneridae</taxon>
        <taxon>Pentapetalae</taxon>
        <taxon>rosids</taxon>
        <taxon>fabids</taxon>
        <taxon>Rosales</taxon>
        <taxon>Cannabaceae</taxon>
        <taxon>Parasponia</taxon>
    </lineage>
</organism>
<protein>
    <submittedName>
        <fullName evidence="1">Uncharacterized protein</fullName>
    </submittedName>
</protein>
<dbReference type="Proteomes" id="UP000237105">
    <property type="component" value="Unassembled WGS sequence"/>
</dbReference>
<accession>A0A2P5A7D8</accession>
<dbReference type="AlphaFoldDB" id="A0A2P5A7D8"/>
<evidence type="ECO:0000313" key="2">
    <source>
        <dbReference type="Proteomes" id="UP000237105"/>
    </source>
</evidence>
<dbReference type="EMBL" id="JXTB01000816">
    <property type="protein sequence ID" value="PON32451.1"/>
    <property type="molecule type" value="Genomic_DNA"/>
</dbReference>
<keyword evidence="2" id="KW-1185">Reference proteome</keyword>